<protein>
    <submittedName>
        <fullName evidence="1">Uncharacterized protein</fullName>
    </submittedName>
</protein>
<dbReference type="RefSeq" id="WP_008299514.1">
    <property type="nucleotide sequence ID" value="NZ_AEXL02000090.1"/>
</dbReference>
<dbReference type="EMBL" id="AEXL02000090">
    <property type="protein sequence ID" value="EIJ66028.1"/>
    <property type="molecule type" value="Genomic_DNA"/>
</dbReference>
<dbReference type="Proteomes" id="UP000003423">
    <property type="component" value="Unassembled WGS sequence"/>
</dbReference>
<keyword evidence="2" id="KW-1185">Reference proteome</keyword>
<sequence>MDESKDISDNFEIIEQIYKKYFSEVENSVPHIQQVLFDLQNESYKTWKNAVNANISLQKEFIKSSNFNFTIPESYKSLIENMSEETVKYRSLCNKIIIATIESGKKNVKTWNDNADIFMDLNRKIMHFWLPVFTQK</sequence>
<evidence type="ECO:0000313" key="2">
    <source>
        <dbReference type="Proteomes" id="UP000003423"/>
    </source>
</evidence>
<organism evidence="1 2">
    <name type="scientific">Candidatus Nitrosopumilus salarius BD31</name>
    <dbReference type="NCBI Taxonomy" id="859350"/>
    <lineage>
        <taxon>Archaea</taxon>
        <taxon>Nitrososphaerota</taxon>
        <taxon>Nitrososphaeria</taxon>
        <taxon>Nitrosopumilales</taxon>
        <taxon>Nitrosopumilaceae</taxon>
        <taxon>Nitrosopumilus</taxon>
    </lineage>
</organism>
<accession>I3D2T5</accession>
<dbReference type="PATRIC" id="fig|859350.6.peg.1129"/>
<proteinExistence type="predicted"/>
<evidence type="ECO:0000313" key="1">
    <source>
        <dbReference type="EMBL" id="EIJ66028.1"/>
    </source>
</evidence>
<comment type="caution">
    <text evidence="1">The sequence shown here is derived from an EMBL/GenBank/DDBJ whole genome shotgun (WGS) entry which is preliminary data.</text>
</comment>
<name>I3D2T5_9ARCH</name>
<dbReference type="AlphaFoldDB" id="I3D2T5"/>
<gene>
    <name evidence="1" type="ORF">BD31_I0203</name>
</gene>
<reference evidence="1 2" key="1">
    <citation type="journal article" date="2012" name="J. Bacteriol.">
        <title>Genome sequence of "Candidatus Nitrosopumilus salaria" BD31, an ammonia-oxidizing archaeon from the San Francisco Bay estuary.</title>
        <authorList>
            <person name="Mosier A.C."/>
            <person name="Allen E.E."/>
            <person name="Kim M."/>
            <person name="Ferriera S."/>
            <person name="Francis C.A."/>
        </authorList>
    </citation>
    <scope>NUCLEOTIDE SEQUENCE [LARGE SCALE GENOMIC DNA]</scope>
    <source>
        <strain evidence="1 2">BD31</strain>
    </source>
</reference>
<dbReference type="OrthoDB" id="2484at2157"/>